<keyword evidence="3" id="KW-1185">Reference proteome</keyword>
<dbReference type="RefSeq" id="WP_197356138.1">
    <property type="nucleotide sequence ID" value="NZ_CP036298.1"/>
</dbReference>
<evidence type="ECO:0000313" key="3">
    <source>
        <dbReference type="Proteomes" id="UP000318017"/>
    </source>
</evidence>
<gene>
    <name evidence="2" type="ORF">Q31a_07050</name>
</gene>
<evidence type="ECO:0000256" key="1">
    <source>
        <dbReference type="SAM" id="SignalP"/>
    </source>
</evidence>
<feature type="chain" id="PRO_5021980099" description="DUF4185 domain-containing protein" evidence="1">
    <location>
        <begin position="32"/>
        <end position="477"/>
    </location>
</feature>
<keyword evidence="1" id="KW-0732">Signal</keyword>
<dbReference type="EMBL" id="CP036298">
    <property type="protein sequence ID" value="QDV22420.1"/>
    <property type="molecule type" value="Genomic_DNA"/>
</dbReference>
<dbReference type="Proteomes" id="UP000318017">
    <property type="component" value="Chromosome"/>
</dbReference>
<organism evidence="2 3">
    <name type="scientific">Aureliella helgolandensis</name>
    <dbReference type="NCBI Taxonomy" id="2527968"/>
    <lineage>
        <taxon>Bacteria</taxon>
        <taxon>Pseudomonadati</taxon>
        <taxon>Planctomycetota</taxon>
        <taxon>Planctomycetia</taxon>
        <taxon>Pirellulales</taxon>
        <taxon>Pirellulaceae</taxon>
        <taxon>Aureliella</taxon>
    </lineage>
</organism>
<evidence type="ECO:0000313" key="2">
    <source>
        <dbReference type="EMBL" id="QDV22420.1"/>
    </source>
</evidence>
<protein>
    <recommendedName>
        <fullName evidence="4">DUF4185 domain-containing protein</fullName>
    </recommendedName>
</protein>
<name>A0A518G1K9_9BACT</name>
<sequence precursor="true">MKNSREFKRMLCIAGLLMWAMAASHSTTLRADDLKTPYRIQVVDEDSGWPVPLVELKTTNELRFISDNAGVIAIDAPSLMGHEVWFTVVGHGYGVPPDAFGYRGIRLTPLPGESVQVPVTRFSLAKRIGRLTGSGLFEESQKLGEEADWIDAPLAGCDSVQTAMHRGKLFWAWGDTKFANYPLGVFDMISATTDSKPLDSQQPPLHPRFNYFTSSKGKPRAVADMPGNGPTWLTGYASLKDAAGTEHLVATYRKIEGRLDTYEIGLCVWNEATLEFDHLRTVWKKSSGEPPPFWTREGHAALETDHQGVEWLYVGNPLPHTRVRATFEAWQQPSEWEELTPPTSLGVVDSPREVQPHSGSIAWNAYRQRWVTVFMQKFGTPSPFGTLWYAEAVSPTGPWGPAVEILSHENYTFYNPRLHPEFTEPDSSVLFFEGTYTAQFSDHAHPTPLHDYNQILYRLDLDEMALPAASPAALPSN</sequence>
<reference evidence="2 3" key="1">
    <citation type="submission" date="2019-02" db="EMBL/GenBank/DDBJ databases">
        <title>Deep-cultivation of Planctomycetes and their phenomic and genomic characterization uncovers novel biology.</title>
        <authorList>
            <person name="Wiegand S."/>
            <person name="Jogler M."/>
            <person name="Boedeker C."/>
            <person name="Pinto D."/>
            <person name="Vollmers J."/>
            <person name="Rivas-Marin E."/>
            <person name="Kohn T."/>
            <person name="Peeters S.H."/>
            <person name="Heuer A."/>
            <person name="Rast P."/>
            <person name="Oberbeckmann S."/>
            <person name="Bunk B."/>
            <person name="Jeske O."/>
            <person name="Meyerdierks A."/>
            <person name="Storesund J.E."/>
            <person name="Kallscheuer N."/>
            <person name="Luecker S."/>
            <person name="Lage O.M."/>
            <person name="Pohl T."/>
            <person name="Merkel B.J."/>
            <person name="Hornburger P."/>
            <person name="Mueller R.-W."/>
            <person name="Bruemmer F."/>
            <person name="Labrenz M."/>
            <person name="Spormann A.M."/>
            <person name="Op den Camp H."/>
            <person name="Overmann J."/>
            <person name="Amann R."/>
            <person name="Jetten M.S.M."/>
            <person name="Mascher T."/>
            <person name="Medema M.H."/>
            <person name="Devos D.P."/>
            <person name="Kaster A.-K."/>
            <person name="Ovreas L."/>
            <person name="Rohde M."/>
            <person name="Galperin M.Y."/>
            <person name="Jogler C."/>
        </authorList>
    </citation>
    <scope>NUCLEOTIDE SEQUENCE [LARGE SCALE GENOMIC DNA]</scope>
    <source>
        <strain evidence="2 3">Q31a</strain>
    </source>
</reference>
<dbReference type="KEGG" id="ahel:Q31a_07050"/>
<accession>A0A518G1K9</accession>
<proteinExistence type="predicted"/>
<feature type="signal peptide" evidence="1">
    <location>
        <begin position="1"/>
        <end position="31"/>
    </location>
</feature>
<evidence type="ECO:0008006" key="4">
    <source>
        <dbReference type="Google" id="ProtNLM"/>
    </source>
</evidence>
<dbReference type="AlphaFoldDB" id="A0A518G1K9"/>